<dbReference type="Proteomes" id="UP000665561">
    <property type="component" value="Unassembled WGS sequence"/>
</dbReference>
<name>A0ABW9XKA6_9BACL</name>
<keyword evidence="3" id="KW-1185">Reference proteome</keyword>
<accession>A0ABW9XKA6</accession>
<proteinExistence type="predicted"/>
<organism evidence="2 3">
    <name type="scientific">Paenibacillus glycinis</name>
    <dbReference type="NCBI Taxonomy" id="2697035"/>
    <lineage>
        <taxon>Bacteria</taxon>
        <taxon>Bacillati</taxon>
        <taxon>Bacillota</taxon>
        <taxon>Bacilli</taxon>
        <taxon>Bacillales</taxon>
        <taxon>Paenibacillaceae</taxon>
        <taxon>Paenibacillus</taxon>
    </lineage>
</organism>
<dbReference type="SUPFAM" id="SSF55729">
    <property type="entry name" value="Acyl-CoA N-acyltransferases (Nat)"/>
    <property type="match status" value="1"/>
</dbReference>
<dbReference type="Gene3D" id="3.40.630.30">
    <property type="match status" value="1"/>
</dbReference>
<reference evidence="2 3" key="1">
    <citation type="submission" date="2020-01" db="EMBL/GenBank/DDBJ databases">
        <title>Paenibacillus soybeanensis sp. nov. isolated from the nodules of soybean (Glycine max(L.) Merr).</title>
        <authorList>
            <person name="Wang H."/>
        </authorList>
    </citation>
    <scope>NUCLEOTIDE SEQUENCE [LARGE SCALE GENOMIC DNA]</scope>
    <source>
        <strain evidence="2 3">T1</strain>
    </source>
</reference>
<dbReference type="PROSITE" id="PS51186">
    <property type="entry name" value="GNAT"/>
    <property type="match status" value="1"/>
</dbReference>
<dbReference type="InterPro" id="IPR016181">
    <property type="entry name" value="Acyl_CoA_acyltransferase"/>
</dbReference>
<feature type="domain" description="N-acetyltransferase" evidence="1">
    <location>
        <begin position="5"/>
        <end position="161"/>
    </location>
</feature>
<dbReference type="InterPro" id="IPR000182">
    <property type="entry name" value="GNAT_dom"/>
</dbReference>
<protein>
    <submittedName>
        <fullName evidence="2">GNAT family N-acetyltransferase</fullName>
    </submittedName>
</protein>
<sequence>MNSEVILRDVNKDDLPIFFEQQMDKTSNYMAAFTAKDPTDKIAFMSHWQKILDDDRIIKKTVLFNDQVAGHVSSFEQFGEPEVSYWIGREYWGKGVATSSLSQLLLDFVNIRPLYARAVKDNTASIRVLEKCGFKICGEDKGFSNARAEEVEEYVLKLSSKAE</sequence>
<evidence type="ECO:0000313" key="2">
    <source>
        <dbReference type="EMBL" id="NBD23059.1"/>
    </source>
</evidence>
<evidence type="ECO:0000259" key="1">
    <source>
        <dbReference type="PROSITE" id="PS51186"/>
    </source>
</evidence>
<dbReference type="PANTHER" id="PTHR43328:SF1">
    <property type="entry name" value="N-ACETYLTRANSFERASE DOMAIN-CONTAINING PROTEIN"/>
    <property type="match status" value="1"/>
</dbReference>
<comment type="caution">
    <text evidence="2">The sequence shown here is derived from an EMBL/GenBank/DDBJ whole genome shotgun (WGS) entry which is preliminary data.</text>
</comment>
<dbReference type="Pfam" id="PF13302">
    <property type="entry name" value="Acetyltransf_3"/>
    <property type="match status" value="1"/>
</dbReference>
<gene>
    <name evidence="2" type="ORF">GT019_04150</name>
</gene>
<dbReference type="RefSeq" id="WP_161741506.1">
    <property type="nucleotide sequence ID" value="NZ_JAAAMV010000002.1"/>
</dbReference>
<evidence type="ECO:0000313" key="3">
    <source>
        <dbReference type="Proteomes" id="UP000665561"/>
    </source>
</evidence>
<dbReference type="PANTHER" id="PTHR43328">
    <property type="entry name" value="ACETYLTRANSFERASE-RELATED"/>
    <property type="match status" value="1"/>
</dbReference>
<dbReference type="EMBL" id="JAAAMV010000002">
    <property type="protein sequence ID" value="NBD23059.1"/>
    <property type="molecule type" value="Genomic_DNA"/>
</dbReference>